<evidence type="ECO:0000313" key="1">
    <source>
        <dbReference type="EMBL" id="SPN99037.1"/>
    </source>
</evidence>
<evidence type="ECO:0000313" key="2">
    <source>
        <dbReference type="Proteomes" id="UP001187682"/>
    </source>
</evidence>
<name>A0AAE8MSZ6_9PEZI</name>
<keyword evidence="2" id="KW-1185">Reference proteome</keyword>
<organism evidence="1 2">
    <name type="scientific">Cephalotrichum gorgonifer</name>
    <dbReference type="NCBI Taxonomy" id="2041049"/>
    <lineage>
        <taxon>Eukaryota</taxon>
        <taxon>Fungi</taxon>
        <taxon>Dikarya</taxon>
        <taxon>Ascomycota</taxon>
        <taxon>Pezizomycotina</taxon>
        <taxon>Sordariomycetes</taxon>
        <taxon>Hypocreomycetidae</taxon>
        <taxon>Microascales</taxon>
        <taxon>Microascaceae</taxon>
        <taxon>Cephalotrichum</taxon>
    </lineage>
</organism>
<dbReference type="AlphaFoldDB" id="A0AAE8MSZ6"/>
<proteinExistence type="predicted"/>
<dbReference type="Proteomes" id="UP001187682">
    <property type="component" value="Unassembled WGS sequence"/>
</dbReference>
<comment type="caution">
    <text evidence="1">The sequence shown here is derived from an EMBL/GenBank/DDBJ whole genome shotgun (WGS) entry which is preliminary data.</text>
</comment>
<sequence length="378" mass="44860">MDVISVTLADRYPEIFHLVCDNLGFVDLINLSMTCMNLFGLVDAREIMDKRGCLKEAMREIDRQEHPDNKLACYTCTRMLPKSSFSYGQCRDKFASRKGRRQTDNMTRICVHCAIETKFYQHLEPVRFRGEQHFLCHECGFFERGLERCRKMFVPEGDSGRFEVEVTVCYDDLPDPCESLSPLEALPRMPIQNIVWYLDYKEGLNLSMVSKWMYHVVKPAEFVPIHERYLFTNKVFLNRDPAPWRPHVNYDFPSRRKLPCFVCFRVRDKKHFSRRQIIMAHNDMDGYWRMRCNSCLYKLYIERDAKLLTRYYMYQKCETCLCLKIKGKSCICCAEWIFTGMLDDPSKPGPRPWEDFHVGSYDPWRGKSFLTDANWPLK</sequence>
<gene>
    <name evidence="1" type="ORF">DNG_02076</name>
</gene>
<evidence type="ECO:0008006" key="3">
    <source>
        <dbReference type="Google" id="ProtNLM"/>
    </source>
</evidence>
<dbReference type="EMBL" id="ONZQ02000002">
    <property type="protein sequence ID" value="SPN99037.1"/>
    <property type="molecule type" value="Genomic_DNA"/>
</dbReference>
<reference evidence="1" key="1">
    <citation type="submission" date="2018-03" db="EMBL/GenBank/DDBJ databases">
        <authorList>
            <person name="Guldener U."/>
        </authorList>
    </citation>
    <scope>NUCLEOTIDE SEQUENCE</scope>
</reference>
<protein>
    <recommendedName>
        <fullName evidence="3">F-box domain-containing protein</fullName>
    </recommendedName>
</protein>
<accession>A0AAE8MSZ6</accession>